<dbReference type="PANTHER" id="PTHR23513">
    <property type="entry name" value="INTEGRAL MEMBRANE EFFLUX PROTEIN-RELATED"/>
    <property type="match status" value="1"/>
</dbReference>
<evidence type="ECO:0000256" key="7">
    <source>
        <dbReference type="SAM" id="MobiDB-lite"/>
    </source>
</evidence>
<evidence type="ECO:0000256" key="6">
    <source>
        <dbReference type="ARBA" id="ARBA00023136"/>
    </source>
</evidence>
<reference evidence="9" key="1">
    <citation type="submission" date="2022-10" db="EMBL/GenBank/DDBJ databases">
        <title>The WGS of Solirubrobacter phytolaccae KCTC 29190.</title>
        <authorList>
            <person name="Jiang Z."/>
        </authorList>
    </citation>
    <scope>NUCLEOTIDE SEQUENCE</scope>
    <source>
        <strain evidence="9">KCTC 29190</strain>
    </source>
</reference>
<feature type="transmembrane region" description="Helical" evidence="8">
    <location>
        <begin position="167"/>
        <end position="191"/>
    </location>
</feature>
<dbReference type="InterPro" id="IPR036259">
    <property type="entry name" value="MFS_trans_sf"/>
</dbReference>
<feature type="transmembrane region" description="Helical" evidence="8">
    <location>
        <begin position="314"/>
        <end position="335"/>
    </location>
</feature>
<comment type="subcellular location">
    <subcellularLocation>
        <location evidence="1">Cell membrane</location>
        <topology evidence="1">Multi-pass membrane protein</topology>
    </subcellularLocation>
</comment>
<feature type="region of interest" description="Disordered" evidence="7">
    <location>
        <begin position="403"/>
        <end position="442"/>
    </location>
</feature>
<feature type="transmembrane region" description="Helical" evidence="8">
    <location>
        <begin position="21"/>
        <end position="43"/>
    </location>
</feature>
<evidence type="ECO:0000256" key="4">
    <source>
        <dbReference type="ARBA" id="ARBA00022692"/>
    </source>
</evidence>
<feature type="transmembrane region" description="Helical" evidence="8">
    <location>
        <begin position="347"/>
        <end position="370"/>
    </location>
</feature>
<evidence type="ECO:0000313" key="10">
    <source>
        <dbReference type="Proteomes" id="UP001147653"/>
    </source>
</evidence>
<accession>A0A9X3N3A8</accession>
<feature type="transmembrane region" description="Helical" evidence="8">
    <location>
        <begin position="376"/>
        <end position="397"/>
    </location>
</feature>
<dbReference type="InterPro" id="IPR010290">
    <property type="entry name" value="TM_effector"/>
</dbReference>
<organism evidence="9 10">
    <name type="scientific">Solirubrobacter phytolaccae</name>
    <dbReference type="NCBI Taxonomy" id="1404360"/>
    <lineage>
        <taxon>Bacteria</taxon>
        <taxon>Bacillati</taxon>
        <taxon>Actinomycetota</taxon>
        <taxon>Thermoleophilia</taxon>
        <taxon>Solirubrobacterales</taxon>
        <taxon>Solirubrobacteraceae</taxon>
        <taxon>Solirubrobacter</taxon>
    </lineage>
</organism>
<evidence type="ECO:0000256" key="3">
    <source>
        <dbReference type="ARBA" id="ARBA00022475"/>
    </source>
</evidence>
<evidence type="ECO:0000256" key="5">
    <source>
        <dbReference type="ARBA" id="ARBA00022989"/>
    </source>
</evidence>
<keyword evidence="6 8" id="KW-0472">Membrane</keyword>
<dbReference type="PANTHER" id="PTHR23513:SF11">
    <property type="entry name" value="STAPHYLOFERRIN A TRANSPORTER"/>
    <property type="match status" value="1"/>
</dbReference>
<keyword evidence="5 8" id="KW-1133">Transmembrane helix</keyword>
<keyword evidence="3" id="KW-1003">Cell membrane</keyword>
<dbReference type="Proteomes" id="UP001147653">
    <property type="component" value="Unassembled WGS sequence"/>
</dbReference>
<dbReference type="RefSeq" id="WP_270023067.1">
    <property type="nucleotide sequence ID" value="NZ_JAPDDP010000001.1"/>
</dbReference>
<dbReference type="GO" id="GO:0005886">
    <property type="term" value="C:plasma membrane"/>
    <property type="evidence" value="ECO:0007669"/>
    <property type="project" value="UniProtKB-SubCell"/>
</dbReference>
<keyword evidence="10" id="KW-1185">Reference proteome</keyword>
<dbReference type="Gene3D" id="1.20.1250.20">
    <property type="entry name" value="MFS general substrate transporter like domains"/>
    <property type="match status" value="1"/>
</dbReference>
<dbReference type="Pfam" id="PF05977">
    <property type="entry name" value="MFS_3"/>
    <property type="match status" value="1"/>
</dbReference>
<proteinExistence type="predicted"/>
<evidence type="ECO:0000256" key="8">
    <source>
        <dbReference type="SAM" id="Phobius"/>
    </source>
</evidence>
<feature type="transmembrane region" description="Helical" evidence="8">
    <location>
        <begin position="258"/>
        <end position="277"/>
    </location>
</feature>
<sequence>MTATLERTFSSLRVPNYRKYFTGQVVSITGNWMQIVGEMWLMVKLTGSGVSVGLTAGLQFLPILLFGAWGGLLADRMSKRTLLTITQLSMMVPAVTLFVLALTGAAQPWMVLALVLVRGTILALDNPARQSFVVEIVGADRVLNAVALNSVVVHCSRILGPAAAGTIIALVGIAPCFAVNALSFLAMFIALRTMDPSKLHTPKLAVKARGELRSALRYVARTPELRIPLAMMALVGTISFNFQVLLPLLADFTWHGTAATYAGLTAAMGVGSVMGALAAGARGRVSGNLLVVSSLLFGVFLLAAAAAPTLWLQILALVPLGAASVTFAAGVNSSLQIAVEPVMRGRVMALYSIVFLGSTPIGAPLVGWLAEVAGPRAGLVAGGIAALVAAGFAAAAYSRADGYRRQDNGNEPAGDGRTQPRSGNGRAPRPQSAGALRLLDRS</sequence>
<evidence type="ECO:0000313" key="9">
    <source>
        <dbReference type="EMBL" id="MDA0178799.1"/>
    </source>
</evidence>
<evidence type="ECO:0000256" key="2">
    <source>
        <dbReference type="ARBA" id="ARBA00022448"/>
    </source>
</evidence>
<name>A0A9X3N3A8_9ACTN</name>
<feature type="transmembrane region" description="Helical" evidence="8">
    <location>
        <begin position="49"/>
        <end position="74"/>
    </location>
</feature>
<gene>
    <name evidence="9" type="ORF">OJ997_00710</name>
</gene>
<dbReference type="AlphaFoldDB" id="A0A9X3N3A8"/>
<dbReference type="CDD" id="cd06173">
    <property type="entry name" value="MFS_MefA_like"/>
    <property type="match status" value="1"/>
</dbReference>
<dbReference type="SUPFAM" id="SSF103473">
    <property type="entry name" value="MFS general substrate transporter"/>
    <property type="match status" value="1"/>
</dbReference>
<feature type="transmembrane region" description="Helical" evidence="8">
    <location>
        <begin position="289"/>
        <end position="308"/>
    </location>
</feature>
<dbReference type="EMBL" id="JAPDDP010000001">
    <property type="protein sequence ID" value="MDA0178799.1"/>
    <property type="molecule type" value="Genomic_DNA"/>
</dbReference>
<keyword evidence="2" id="KW-0813">Transport</keyword>
<feature type="transmembrane region" description="Helical" evidence="8">
    <location>
        <begin position="227"/>
        <end position="246"/>
    </location>
</feature>
<evidence type="ECO:0000256" key="1">
    <source>
        <dbReference type="ARBA" id="ARBA00004651"/>
    </source>
</evidence>
<feature type="transmembrane region" description="Helical" evidence="8">
    <location>
        <begin position="95"/>
        <end position="117"/>
    </location>
</feature>
<protein>
    <submittedName>
        <fullName evidence="9">MFS transporter</fullName>
    </submittedName>
</protein>
<keyword evidence="4 8" id="KW-0812">Transmembrane</keyword>
<comment type="caution">
    <text evidence="9">The sequence shown here is derived from an EMBL/GenBank/DDBJ whole genome shotgun (WGS) entry which is preliminary data.</text>
</comment>